<dbReference type="RefSeq" id="XP_024725447.1">
    <property type="nucleotide sequence ID" value="XM_024863383.1"/>
</dbReference>
<reference evidence="2 3" key="1">
    <citation type="journal article" date="2018" name="New Phytol.">
        <title>Comparative genomics and transcriptomics depict ericoid mycorrhizal fungi as versatile saprotrophs and plant mutualists.</title>
        <authorList>
            <person name="Martino E."/>
            <person name="Morin E."/>
            <person name="Grelet G.A."/>
            <person name="Kuo A."/>
            <person name="Kohler A."/>
            <person name="Daghino S."/>
            <person name="Barry K.W."/>
            <person name="Cichocki N."/>
            <person name="Clum A."/>
            <person name="Dockter R.B."/>
            <person name="Hainaut M."/>
            <person name="Kuo R.C."/>
            <person name="LaButti K."/>
            <person name="Lindahl B.D."/>
            <person name="Lindquist E.A."/>
            <person name="Lipzen A."/>
            <person name="Khouja H.R."/>
            <person name="Magnuson J."/>
            <person name="Murat C."/>
            <person name="Ohm R.A."/>
            <person name="Singer S.W."/>
            <person name="Spatafora J.W."/>
            <person name="Wang M."/>
            <person name="Veneault-Fourrey C."/>
            <person name="Henrissat B."/>
            <person name="Grigoriev I.V."/>
            <person name="Martin F.M."/>
            <person name="Perotto S."/>
        </authorList>
    </citation>
    <scope>NUCLEOTIDE SEQUENCE [LARGE SCALE GENOMIC DNA]</scope>
    <source>
        <strain evidence="2 3">ATCC 22711</strain>
    </source>
</reference>
<dbReference type="InParanoid" id="A0A2T3BEW9"/>
<feature type="compositionally biased region" description="Basic and acidic residues" evidence="1">
    <location>
        <begin position="39"/>
        <end position="71"/>
    </location>
</feature>
<dbReference type="Proteomes" id="UP000241818">
    <property type="component" value="Unassembled WGS sequence"/>
</dbReference>
<feature type="region of interest" description="Disordered" evidence="1">
    <location>
        <begin position="128"/>
        <end position="159"/>
    </location>
</feature>
<gene>
    <name evidence="2" type="ORF">M430DRAFT_160650</name>
</gene>
<evidence type="ECO:0000256" key="1">
    <source>
        <dbReference type="SAM" id="MobiDB-lite"/>
    </source>
</evidence>
<dbReference type="GeneID" id="36571464"/>
<proteinExistence type="predicted"/>
<accession>A0A2T3BEW9</accession>
<evidence type="ECO:0000313" key="2">
    <source>
        <dbReference type="EMBL" id="PSS27922.1"/>
    </source>
</evidence>
<sequence length="159" mass="17534">MLVWRSKRMPAERVKRWFGGGGGTRRDWVRRARGSRRRQREEKKRRGDGGRDEMKGERDGREAREAREAREQAALGTKGKGVQKRRGHGVRITAARPNAGTPRGWGAFAGEATISFSCCVPAAGPIRAGQRQPRGAVGGKEPGAGGRVRRGKCRSEMMI</sequence>
<feature type="region of interest" description="Disordered" evidence="1">
    <location>
        <begin position="15"/>
        <end position="102"/>
    </location>
</feature>
<feature type="compositionally biased region" description="Gly residues" evidence="1">
    <location>
        <begin position="136"/>
        <end position="146"/>
    </location>
</feature>
<protein>
    <submittedName>
        <fullName evidence="2">Uncharacterized protein</fullName>
    </submittedName>
</protein>
<dbReference type="AlphaFoldDB" id="A0A2T3BEW9"/>
<organism evidence="2 3">
    <name type="scientific">Amorphotheca resinae ATCC 22711</name>
    <dbReference type="NCBI Taxonomy" id="857342"/>
    <lineage>
        <taxon>Eukaryota</taxon>
        <taxon>Fungi</taxon>
        <taxon>Dikarya</taxon>
        <taxon>Ascomycota</taxon>
        <taxon>Pezizomycotina</taxon>
        <taxon>Leotiomycetes</taxon>
        <taxon>Helotiales</taxon>
        <taxon>Amorphothecaceae</taxon>
        <taxon>Amorphotheca</taxon>
    </lineage>
</organism>
<dbReference type="EMBL" id="KZ679006">
    <property type="protein sequence ID" value="PSS27922.1"/>
    <property type="molecule type" value="Genomic_DNA"/>
</dbReference>
<keyword evidence="3" id="KW-1185">Reference proteome</keyword>
<name>A0A2T3BEW9_AMORE</name>
<evidence type="ECO:0000313" key="3">
    <source>
        <dbReference type="Proteomes" id="UP000241818"/>
    </source>
</evidence>